<gene>
    <name evidence="1" type="ORF">NESG_00495</name>
</gene>
<protein>
    <submittedName>
        <fullName evidence="1">Uncharacterized protein</fullName>
    </submittedName>
</protein>
<comment type="caution">
    <text evidence="1">The sequence shown here is derived from an EMBL/GenBank/DDBJ whole genome shotgun (WGS) entry which is preliminary data.</text>
</comment>
<organism evidence="1 2">
    <name type="scientific">Nematocida ausubeli (strain ATCC PRA-371 / ERTm2)</name>
    <name type="common">Nematode killer fungus</name>
    <dbReference type="NCBI Taxonomy" id="1913371"/>
    <lineage>
        <taxon>Eukaryota</taxon>
        <taxon>Fungi</taxon>
        <taxon>Fungi incertae sedis</taxon>
        <taxon>Microsporidia</taxon>
        <taxon>Nematocida</taxon>
    </lineage>
</organism>
<dbReference type="Proteomes" id="UP000054524">
    <property type="component" value="Unassembled WGS sequence"/>
</dbReference>
<proteinExistence type="predicted"/>
<name>A0A086J5J8_NEMA1</name>
<evidence type="ECO:0000313" key="1">
    <source>
        <dbReference type="EMBL" id="KFG27416.1"/>
    </source>
</evidence>
<dbReference type="RefSeq" id="XP_052905971.1">
    <property type="nucleotide sequence ID" value="XM_053048146.1"/>
</dbReference>
<reference evidence="1 2" key="1">
    <citation type="journal article" date="2014" name="Genome Announc.">
        <title>Genome Sequence of the Microsporidian Species Nematocida sp1 Strain ERTm6 (ATCC PRA-372).</title>
        <authorList>
            <person name="Bakowski M.A."/>
            <person name="Priest M."/>
            <person name="Young S."/>
            <person name="Cuomo C.A."/>
            <person name="Troemel E.R."/>
        </authorList>
    </citation>
    <scope>NUCLEOTIDE SEQUENCE [LARGE SCALE GENOMIC DNA]</scope>
    <source>
        <strain evidence="1 2">ERTm6</strain>
    </source>
</reference>
<evidence type="ECO:0000313" key="2">
    <source>
        <dbReference type="Proteomes" id="UP000054524"/>
    </source>
</evidence>
<dbReference type="GeneID" id="77675468"/>
<sequence>MEYFSSEEDRSSVDTTPQQKKKNVSTCMAICILSFALKKALSLISHVEFKPPLHESPFNTYMREKQKEKYENPNRRDKLDRLALFKDLSEAGILCRIVYKISVTDLFYEESLEILSGKAVITDSLVTKTKFIHVSVDSFGTVINHTVYTTNTINAAISTVIPRSNAKNNSYFHEHDWKTLHTLPTNRQEGNTHPFYRIEPESRRYVVYPREIGHVGEIKDKTQRHTNKSKVQKKAALRIYPISHIHKLLTQNELWQRNKTIPSETVPYRIIETSGKPKIPVINSSTEGKVLLYAPWQTIDIENAQDPDSKEYRLFTLRDIPQDSIYLQETDSIKYSISGIGSIPYIGKVYNHQEKRMERVYSGILIKREEYLKQKNAIVKDIHRSLLSAILISNRKLLLNMQIITELALKYTQILEEISNK</sequence>
<dbReference type="AlphaFoldDB" id="A0A086J5J8"/>
<dbReference type="HOGENOM" id="CLU_652269_0_0_1"/>
<accession>A0A086J5J8</accession>
<keyword evidence="2" id="KW-1185">Reference proteome</keyword>
<dbReference type="EMBL" id="AKIJ01000001">
    <property type="protein sequence ID" value="KFG27416.1"/>
    <property type="molecule type" value="Genomic_DNA"/>
</dbReference>